<evidence type="ECO:0000313" key="1">
    <source>
        <dbReference type="EMBL" id="MBM6662820.1"/>
    </source>
</evidence>
<dbReference type="Gene3D" id="3.90.550.20">
    <property type="match status" value="1"/>
</dbReference>
<dbReference type="InterPro" id="IPR029044">
    <property type="entry name" value="Nucleotide-diphossugar_trans"/>
</dbReference>
<comment type="caution">
    <text evidence="1">The sequence shown here is derived from an EMBL/GenBank/DDBJ whole genome shotgun (WGS) entry which is preliminary data.</text>
</comment>
<dbReference type="GO" id="GO:0016757">
    <property type="term" value="F:glycosyltransferase activity"/>
    <property type="evidence" value="ECO:0007669"/>
    <property type="project" value="InterPro"/>
</dbReference>
<proteinExistence type="predicted"/>
<keyword evidence="2" id="KW-1185">Reference proteome</keyword>
<name>A0A938WP01_9BACT</name>
<protein>
    <recommendedName>
        <fullName evidence="3">Capsular polysaccharide synthesis protein</fullName>
    </recommendedName>
</protein>
<accession>A0A938WP01</accession>
<sequence length="308" mass="35278">MNTLRVRLQKLLATCVSALIPAREARHRVRYCLHPLNDRRCVAYFKRRYVERTPPAALPVERRREPSEGVEYIWQCWLQGEERMPALVRRCLDSVRRHAAPGQQVVLVTEANYSDYVALPEGIKALRRAGRIADAQFSDLLRIWLLSAYGGFWIDATCLMTAPIPESISRAGFFVFHSEGEFGYTLIQSCFIRAAAGNYLICRWRQLMEELWASDARLLHYFQLHLMFKAMVEADPVAREEYGRMARVGEAPTHVLLGYMKEGRTYDGKLMAEAASGSFIHKLTYKIKPDGGAHPPTFTDRLWNGPEP</sequence>
<dbReference type="InterPro" id="IPR008441">
    <property type="entry name" value="AfumC-like_glycosyl_Trfase"/>
</dbReference>
<gene>
    <name evidence="1" type="ORF">H6B30_13890</name>
</gene>
<dbReference type="EMBL" id="JACJJL010000030">
    <property type="protein sequence ID" value="MBM6662820.1"/>
    <property type="molecule type" value="Genomic_DNA"/>
</dbReference>
<dbReference type="AlphaFoldDB" id="A0A938WP01"/>
<dbReference type="Proteomes" id="UP000764045">
    <property type="component" value="Unassembled WGS sequence"/>
</dbReference>
<dbReference type="SUPFAM" id="SSF53448">
    <property type="entry name" value="Nucleotide-diphospho-sugar transferases"/>
    <property type="match status" value="1"/>
</dbReference>
<evidence type="ECO:0000313" key="2">
    <source>
        <dbReference type="Proteomes" id="UP000764045"/>
    </source>
</evidence>
<dbReference type="RefSeq" id="WP_205111602.1">
    <property type="nucleotide sequence ID" value="NZ_JACJJL010000030.1"/>
</dbReference>
<evidence type="ECO:0008006" key="3">
    <source>
        <dbReference type="Google" id="ProtNLM"/>
    </source>
</evidence>
<dbReference type="Pfam" id="PF05704">
    <property type="entry name" value="Caps_synth"/>
    <property type="match status" value="1"/>
</dbReference>
<organism evidence="1 2">
    <name type="scientific">Marseilla massiliensis</name>
    <dbReference type="NCBI Taxonomy" id="1841864"/>
    <lineage>
        <taxon>Bacteria</taxon>
        <taxon>Pseudomonadati</taxon>
        <taxon>Bacteroidota</taxon>
        <taxon>Bacteroidia</taxon>
        <taxon>Bacteroidales</taxon>
        <taxon>Prevotellaceae</taxon>
        <taxon>Marseilla</taxon>
    </lineage>
</organism>
<reference evidence="1 2" key="1">
    <citation type="journal article" date="2021" name="Sci. Rep.">
        <title>The distribution of antibiotic resistance genes in chicken gut microbiota commensals.</title>
        <authorList>
            <person name="Juricova H."/>
            <person name="Matiasovicova J."/>
            <person name="Kubasova T."/>
            <person name="Cejkova D."/>
            <person name="Rychlik I."/>
        </authorList>
    </citation>
    <scope>NUCLEOTIDE SEQUENCE [LARGE SCALE GENOMIC DNA]</scope>
    <source>
        <strain evidence="1 2">An819</strain>
    </source>
</reference>